<dbReference type="EMBL" id="PXOA01000380">
    <property type="protein sequence ID" value="RFU76106.1"/>
    <property type="molecule type" value="Genomic_DNA"/>
</dbReference>
<reference evidence="2 3" key="1">
    <citation type="journal article" date="2018" name="PLoS Pathog.">
        <title>Evolution of structural diversity of trichothecenes, a family of toxins produced by plant pathogenic and entomopathogenic fungi.</title>
        <authorList>
            <person name="Proctor R.H."/>
            <person name="McCormick S.P."/>
            <person name="Kim H.S."/>
            <person name="Cardoza R.E."/>
            <person name="Stanley A.M."/>
            <person name="Lindo L."/>
            <person name="Kelly A."/>
            <person name="Brown D.W."/>
            <person name="Lee T."/>
            <person name="Vaughan M.M."/>
            <person name="Alexander N.J."/>
            <person name="Busman M."/>
            <person name="Gutierrez S."/>
        </authorList>
    </citation>
    <scope>NUCLEOTIDE SEQUENCE [LARGE SCALE GENOMIC DNA]</scope>
    <source>
        <strain evidence="2 3">IBT 40837</strain>
    </source>
</reference>
<feature type="region of interest" description="Disordered" evidence="1">
    <location>
        <begin position="1"/>
        <end position="56"/>
    </location>
</feature>
<feature type="compositionally biased region" description="Basic and acidic residues" evidence="1">
    <location>
        <begin position="24"/>
        <end position="43"/>
    </location>
</feature>
<proteinExistence type="predicted"/>
<sequence>MASLCPDDPGPLKARLRGGSATRHTPDGDTKGPKEQGISEERLGNLGPRKSFSMARREQHHLVETAISGTMTSVLNMVLGSKRQTTGRQSTAEAGDDALLAGSACLGIRIPRSKCDALVKLKQTSSLAQPKV</sequence>
<gene>
    <name evidence="2" type="ORF">TARUN_6135</name>
</gene>
<evidence type="ECO:0000313" key="2">
    <source>
        <dbReference type="EMBL" id="RFU76106.1"/>
    </source>
</evidence>
<protein>
    <submittedName>
        <fullName evidence="2">Uncharacterized protein</fullName>
    </submittedName>
</protein>
<accession>A0A395NJ47</accession>
<evidence type="ECO:0000313" key="3">
    <source>
        <dbReference type="Proteomes" id="UP000266272"/>
    </source>
</evidence>
<comment type="caution">
    <text evidence="2">The sequence shown here is derived from an EMBL/GenBank/DDBJ whole genome shotgun (WGS) entry which is preliminary data.</text>
</comment>
<dbReference type="AlphaFoldDB" id="A0A395NJ47"/>
<organism evidence="2 3">
    <name type="scientific">Trichoderma arundinaceum</name>
    <dbReference type="NCBI Taxonomy" id="490622"/>
    <lineage>
        <taxon>Eukaryota</taxon>
        <taxon>Fungi</taxon>
        <taxon>Dikarya</taxon>
        <taxon>Ascomycota</taxon>
        <taxon>Pezizomycotina</taxon>
        <taxon>Sordariomycetes</taxon>
        <taxon>Hypocreomycetidae</taxon>
        <taxon>Hypocreales</taxon>
        <taxon>Hypocreaceae</taxon>
        <taxon>Trichoderma</taxon>
    </lineage>
</organism>
<evidence type="ECO:0000256" key="1">
    <source>
        <dbReference type="SAM" id="MobiDB-lite"/>
    </source>
</evidence>
<keyword evidence="3" id="KW-1185">Reference proteome</keyword>
<name>A0A395NJ47_TRIAR</name>
<dbReference type="Proteomes" id="UP000266272">
    <property type="component" value="Unassembled WGS sequence"/>
</dbReference>